<keyword evidence="3" id="KW-1133">Transmembrane helix</keyword>
<dbReference type="AlphaFoldDB" id="A0A8J3PV67"/>
<protein>
    <recommendedName>
        <fullName evidence="8">LytR family transcriptional regulator</fullName>
    </recommendedName>
</protein>
<accession>A0A8J3PV67</accession>
<gene>
    <name evidence="6" type="ORF">Pka01_47620</name>
</gene>
<organism evidence="6 7">
    <name type="scientific">Planotetraspora kaengkrachanensis</name>
    <dbReference type="NCBI Taxonomy" id="575193"/>
    <lineage>
        <taxon>Bacteria</taxon>
        <taxon>Bacillati</taxon>
        <taxon>Actinomycetota</taxon>
        <taxon>Actinomycetes</taxon>
        <taxon>Streptosporangiales</taxon>
        <taxon>Streptosporangiaceae</taxon>
        <taxon>Planotetraspora</taxon>
    </lineage>
</organism>
<dbReference type="InterPro" id="IPR050922">
    <property type="entry name" value="LytR/CpsA/Psr_CW_biosynth"/>
</dbReference>
<keyword evidence="3" id="KW-0812">Transmembrane</keyword>
<dbReference type="Pfam" id="PF03816">
    <property type="entry name" value="LytR_cpsA_psr"/>
    <property type="match status" value="1"/>
</dbReference>
<evidence type="ECO:0000256" key="1">
    <source>
        <dbReference type="ARBA" id="ARBA00006068"/>
    </source>
</evidence>
<dbReference type="Gene3D" id="3.30.70.2390">
    <property type="match status" value="1"/>
</dbReference>
<dbReference type="PANTHER" id="PTHR33392">
    <property type="entry name" value="POLYISOPRENYL-TEICHOIC ACID--PEPTIDOGLYCAN TEICHOIC ACID TRANSFERASE TAGU"/>
    <property type="match status" value="1"/>
</dbReference>
<comment type="similarity">
    <text evidence="1">Belongs to the LytR/CpsA/Psr (LCP) family.</text>
</comment>
<name>A0A8J3PV67_9ACTN</name>
<evidence type="ECO:0000259" key="4">
    <source>
        <dbReference type="Pfam" id="PF03816"/>
    </source>
</evidence>
<dbReference type="Gene3D" id="3.40.630.190">
    <property type="entry name" value="LCP protein"/>
    <property type="match status" value="1"/>
</dbReference>
<dbReference type="EMBL" id="BONV01000024">
    <property type="protein sequence ID" value="GIG81635.1"/>
    <property type="molecule type" value="Genomic_DNA"/>
</dbReference>
<dbReference type="Proteomes" id="UP000630097">
    <property type="component" value="Unassembled WGS sequence"/>
</dbReference>
<feature type="region of interest" description="Disordered" evidence="2">
    <location>
        <begin position="479"/>
        <end position="508"/>
    </location>
</feature>
<evidence type="ECO:0000313" key="6">
    <source>
        <dbReference type="EMBL" id="GIG81635.1"/>
    </source>
</evidence>
<evidence type="ECO:0000256" key="2">
    <source>
        <dbReference type="SAM" id="MobiDB-lite"/>
    </source>
</evidence>
<feature type="compositionally biased region" description="Low complexity" evidence="2">
    <location>
        <begin position="354"/>
        <end position="378"/>
    </location>
</feature>
<feature type="domain" description="LytR/CpsA/Psr regulator C-terminal" evidence="5">
    <location>
        <begin position="386"/>
        <end position="468"/>
    </location>
</feature>
<evidence type="ECO:0000256" key="3">
    <source>
        <dbReference type="SAM" id="Phobius"/>
    </source>
</evidence>
<dbReference type="InterPro" id="IPR027381">
    <property type="entry name" value="LytR/CpsA/Psr_C"/>
</dbReference>
<dbReference type="PANTHER" id="PTHR33392:SF6">
    <property type="entry name" value="POLYISOPRENYL-TEICHOIC ACID--PEPTIDOGLYCAN TEICHOIC ACID TRANSFERASE TAGU"/>
    <property type="match status" value="1"/>
</dbReference>
<evidence type="ECO:0008006" key="8">
    <source>
        <dbReference type="Google" id="ProtNLM"/>
    </source>
</evidence>
<proteinExistence type="inferred from homology"/>
<keyword evidence="3" id="KW-0472">Membrane</keyword>
<evidence type="ECO:0000313" key="7">
    <source>
        <dbReference type="Proteomes" id="UP000630097"/>
    </source>
</evidence>
<dbReference type="RefSeq" id="WP_203885005.1">
    <property type="nucleotide sequence ID" value="NZ_BAABHH010000019.1"/>
</dbReference>
<dbReference type="InterPro" id="IPR004474">
    <property type="entry name" value="LytR_CpsA_psr"/>
</dbReference>
<evidence type="ECO:0000259" key="5">
    <source>
        <dbReference type="Pfam" id="PF13399"/>
    </source>
</evidence>
<dbReference type="NCBIfam" id="TIGR00350">
    <property type="entry name" value="lytR_cpsA_psr"/>
    <property type="match status" value="1"/>
</dbReference>
<feature type="compositionally biased region" description="Polar residues" evidence="2">
    <location>
        <begin position="493"/>
        <end position="508"/>
    </location>
</feature>
<dbReference type="Pfam" id="PF13399">
    <property type="entry name" value="LytR_C"/>
    <property type="match status" value="1"/>
</dbReference>
<keyword evidence="7" id="KW-1185">Reference proteome</keyword>
<reference evidence="6 7" key="1">
    <citation type="submission" date="2021-01" db="EMBL/GenBank/DDBJ databases">
        <title>Whole genome shotgun sequence of Planotetraspora kaengkrachanensis NBRC 104272.</title>
        <authorList>
            <person name="Komaki H."/>
            <person name="Tamura T."/>
        </authorList>
    </citation>
    <scope>NUCLEOTIDE SEQUENCE [LARGE SCALE GENOMIC DNA]</scope>
    <source>
        <strain evidence="6 7">NBRC 104272</strain>
    </source>
</reference>
<comment type="caution">
    <text evidence="6">The sequence shown here is derived from an EMBL/GenBank/DDBJ whole genome shotgun (WGS) entry which is preliminary data.</text>
</comment>
<feature type="transmembrane region" description="Helical" evidence="3">
    <location>
        <begin position="39"/>
        <end position="60"/>
    </location>
</feature>
<feature type="region of interest" description="Disordered" evidence="2">
    <location>
        <begin position="347"/>
        <end position="379"/>
    </location>
</feature>
<sequence length="508" mass="53403">MPGDDDEIGDSGVHVGGDAYGGIRIAARRARRSRTNLRSLLISGSLSSVVLLGSGVMWLVPNYAASRIQSVDAGTTDAPATGAMNILLVGVDKRDDLSRRQQVQLHLGRESGERSDTMMVVHLSEDHKKVTVVSLPRDTWTEIPGQGTHKINSAYQFGGAKLAVKTVEQATGLRINHYVEVNVLGFIDVVESLGGVTVCTPIAIDDPKTRLSLQAGTYNLNGVDALAYARTRATARADLDRIDRQQQVISALLGKALSGDTLTDPIKLAGLVNSTLKTLTVDKALSEDLLGLANQLKDVSTDDVSFATVPLSDVNYKAPTGESAVLWDKPAARELFRRIAADELQAGPVKRRSPAPSASASSPAGASAGATPSASPTALTIPPGRIAVRVLNGTLITGLGAKTRSSLLAAGFMVPSSPGDVPERDFTNTVIRYPAGREDSARTVAAAFPGAELRERDDVKSIEVVLGQKNNTVKRVKVQAGGGTTPKPAATPSARTATQNICKNQAAN</sequence>
<feature type="domain" description="Cell envelope-related transcriptional attenuator" evidence="4">
    <location>
        <begin position="114"/>
        <end position="256"/>
    </location>
</feature>